<organism evidence="1 2">
    <name type="scientific">Citrobacter freundii</name>
    <dbReference type="NCBI Taxonomy" id="546"/>
    <lineage>
        <taxon>Bacteria</taxon>
        <taxon>Pseudomonadati</taxon>
        <taxon>Pseudomonadota</taxon>
        <taxon>Gammaproteobacteria</taxon>
        <taxon>Enterobacterales</taxon>
        <taxon>Enterobacteriaceae</taxon>
        <taxon>Citrobacter</taxon>
        <taxon>Citrobacter freundii complex</taxon>
    </lineage>
</organism>
<accession>A0A7G2IY67</accession>
<evidence type="ECO:0000313" key="1">
    <source>
        <dbReference type="EMBL" id="CDL42010.1"/>
    </source>
</evidence>
<proteinExistence type="predicted"/>
<dbReference type="EMBL" id="CBWP010000095">
    <property type="protein sequence ID" value="CDL42010.1"/>
    <property type="molecule type" value="Genomic_DNA"/>
</dbReference>
<evidence type="ECO:0000313" key="2">
    <source>
        <dbReference type="Proteomes" id="UP000019194"/>
    </source>
</evidence>
<sequence>MGFTLLMPDHLLLFTDNSPTLHAIKEHLRLHIIQGLL</sequence>
<dbReference type="Proteomes" id="UP000019194">
    <property type="component" value="Unassembled WGS sequence"/>
</dbReference>
<dbReference type="AlphaFoldDB" id="A0A7G2IY67"/>
<protein>
    <submittedName>
        <fullName evidence="1">Uncharacterized protein</fullName>
    </submittedName>
</protein>
<comment type="caution">
    <text evidence="1">The sequence shown here is derived from an EMBL/GenBank/DDBJ whole genome shotgun (WGS) entry which is preliminary data.</text>
</comment>
<name>A0A7G2IY67_CITFR</name>
<reference evidence="1 2" key="1">
    <citation type="submission" date="2013-10" db="EMBL/GenBank/DDBJ databases">
        <title>Antibiotic resistance diversity of beta-lactamase producers in the General Hospital Vienna.</title>
        <authorList>
            <person name="Barisic I."/>
            <person name="Mitteregger D."/>
            <person name="Hirschl A.M."/>
            <person name="Noehammer C."/>
            <person name="Wiesinger-Mayr H."/>
        </authorList>
    </citation>
    <scope>NUCLEOTIDE SEQUENCE [LARGE SCALE GENOMIC DNA]</scope>
    <source>
        <strain evidence="1 2">ISC11</strain>
    </source>
</reference>